<evidence type="ECO:0000256" key="4">
    <source>
        <dbReference type="ARBA" id="ARBA00022670"/>
    </source>
</evidence>
<evidence type="ECO:0000313" key="17">
    <source>
        <dbReference type="EMBL" id="TCL04391.1"/>
    </source>
</evidence>
<keyword evidence="8" id="KW-1035">Host cytoplasm</keyword>
<evidence type="ECO:0000256" key="6">
    <source>
        <dbReference type="ARBA" id="ARBA00022807"/>
    </source>
</evidence>
<evidence type="ECO:0000313" key="18">
    <source>
        <dbReference type="Proteomes" id="UP000294555"/>
    </source>
</evidence>
<dbReference type="GO" id="GO:0030430">
    <property type="term" value="C:host cell cytoplasm"/>
    <property type="evidence" value="ECO:0007669"/>
    <property type="project" value="UniProtKB-SubCell"/>
</dbReference>
<name>A0A4R1NF96_9GAMM</name>
<evidence type="ECO:0000256" key="12">
    <source>
        <dbReference type="ARBA" id="ARBA00045004"/>
    </source>
</evidence>
<protein>
    <recommendedName>
        <fullName evidence="10">Deubiquitinase SseL</fullName>
    </recommendedName>
    <alternativeName>
        <fullName evidence="12">Deubiquitinating enzyme</fullName>
    </alternativeName>
    <alternativeName>
        <fullName evidence="11">Deubiquitinating protease</fullName>
    </alternativeName>
    <alternativeName>
        <fullName evidence="13">Salmonella secreted effector L</fullName>
    </alternativeName>
</protein>
<keyword evidence="5" id="KW-0378">Hydrolase</keyword>
<evidence type="ECO:0000256" key="13">
    <source>
        <dbReference type="ARBA" id="ARBA00045015"/>
    </source>
</evidence>
<evidence type="ECO:0000256" key="5">
    <source>
        <dbReference type="ARBA" id="ARBA00022801"/>
    </source>
</evidence>
<dbReference type="GO" id="GO:0008234">
    <property type="term" value="F:cysteine-type peptidase activity"/>
    <property type="evidence" value="ECO:0007669"/>
    <property type="project" value="UniProtKB-KW"/>
</dbReference>
<dbReference type="AlphaFoldDB" id="A0A4R1NF96"/>
<dbReference type="OrthoDB" id="6505304at2"/>
<feature type="domain" description="SseL-like C-terminal" evidence="15">
    <location>
        <begin position="164"/>
        <end position="374"/>
    </location>
</feature>
<evidence type="ECO:0000256" key="7">
    <source>
        <dbReference type="ARBA" id="ARBA00023026"/>
    </source>
</evidence>
<feature type="domain" description="ElaD/SseL-like N-terminal" evidence="16">
    <location>
        <begin position="36"/>
        <end position="115"/>
    </location>
</feature>
<evidence type="ECO:0000256" key="9">
    <source>
        <dbReference type="ARBA" id="ARBA00044952"/>
    </source>
</evidence>
<dbReference type="GO" id="GO:0006508">
    <property type="term" value="P:proteolysis"/>
    <property type="evidence" value="ECO:0007669"/>
    <property type="project" value="UniProtKB-KW"/>
</dbReference>
<proteinExistence type="inferred from homology"/>
<organism evidence="17 18">
    <name type="scientific">Sodalis ligni</name>
    <dbReference type="NCBI Taxonomy" id="2697027"/>
    <lineage>
        <taxon>Bacteria</taxon>
        <taxon>Pseudomonadati</taxon>
        <taxon>Pseudomonadota</taxon>
        <taxon>Gammaproteobacteria</taxon>
        <taxon>Enterobacterales</taxon>
        <taxon>Bruguierivoracaceae</taxon>
        <taxon>Sodalis</taxon>
    </lineage>
</organism>
<keyword evidence="4" id="KW-0645">Protease</keyword>
<evidence type="ECO:0000256" key="8">
    <source>
        <dbReference type="ARBA" id="ARBA00023200"/>
    </source>
</evidence>
<evidence type="ECO:0000256" key="1">
    <source>
        <dbReference type="ARBA" id="ARBA00004192"/>
    </source>
</evidence>
<evidence type="ECO:0000256" key="14">
    <source>
        <dbReference type="SAM" id="MobiDB-lite"/>
    </source>
</evidence>
<dbReference type="InterPro" id="IPR054328">
    <property type="entry name" value="SseL-like_C"/>
</dbReference>
<dbReference type="Pfam" id="PF22102">
    <property type="entry name" value="ElaD-SseL-like_C"/>
    <property type="match status" value="1"/>
</dbReference>
<sequence>MAFDIQPSPVNTKGIPSDYPEKNSFCDRWPTEDRRLLDELKERATRNDTASIEYLFTLACEASERGAEAEDCLFDLYRGKGPDDTRLREQIGKDSLRLFTLVQQRNQNTRRESTDIWELPASLLLMAAFEAQSGSEQQAELFGKLQNSSIFLHYVSELEENTAESALATNRFISSAEIDAFANALEVDSTLTFYPAANVSQSEVTDGNHRRVLLSLESPDADSRRMSFGGAYNASDGISAPEPAAGFIPLLFRDHWILFGWFINADEQKEAIVLDSSHYLNNDEKNYLVDLAHRCGVGQQQEVTFIDDNLQENAPNACGLFVAKAMESLAGDSLSRVGKAYPKETLRSFAGQFSATHLDSVEEQRLFNRHGRAELYAIMARSLNESLN</sequence>
<dbReference type="InterPro" id="IPR038765">
    <property type="entry name" value="Papain-like_cys_pep_sf"/>
</dbReference>
<gene>
    <name evidence="17" type="ORF">EZJ58_2505</name>
</gene>
<dbReference type="Proteomes" id="UP000294555">
    <property type="component" value="Unassembled WGS sequence"/>
</dbReference>
<dbReference type="RefSeq" id="WP_132923179.1">
    <property type="nucleotide sequence ID" value="NZ_SJOI01000001.1"/>
</dbReference>
<evidence type="ECO:0000256" key="10">
    <source>
        <dbReference type="ARBA" id="ARBA00044984"/>
    </source>
</evidence>
<keyword evidence="18" id="KW-1185">Reference proteome</keyword>
<evidence type="ECO:0000256" key="11">
    <source>
        <dbReference type="ARBA" id="ARBA00044996"/>
    </source>
</evidence>
<comment type="similarity">
    <text evidence="9">Belongs to the peptidase C79 family.</text>
</comment>
<evidence type="ECO:0000259" key="16">
    <source>
        <dbReference type="Pfam" id="PF22103"/>
    </source>
</evidence>
<feature type="region of interest" description="Disordered" evidence="14">
    <location>
        <begin position="1"/>
        <end position="24"/>
    </location>
</feature>
<dbReference type="EMBL" id="SJOI01000001">
    <property type="protein sequence ID" value="TCL04391.1"/>
    <property type="molecule type" value="Genomic_DNA"/>
</dbReference>
<keyword evidence="6" id="KW-0788">Thiol protease</keyword>
<keyword evidence="7" id="KW-0843">Virulence</keyword>
<evidence type="ECO:0000256" key="2">
    <source>
        <dbReference type="ARBA" id="ARBA00004613"/>
    </source>
</evidence>
<dbReference type="Pfam" id="PF22103">
    <property type="entry name" value="ElaD_SseL-like_N"/>
    <property type="match status" value="1"/>
</dbReference>
<evidence type="ECO:0000256" key="3">
    <source>
        <dbReference type="ARBA" id="ARBA00022525"/>
    </source>
</evidence>
<comment type="caution">
    <text evidence="17">The sequence shown here is derived from an EMBL/GenBank/DDBJ whole genome shotgun (WGS) entry which is preliminary data.</text>
</comment>
<dbReference type="InterPro" id="IPR054329">
    <property type="entry name" value="ElaD/SseL-like_N"/>
</dbReference>
<keyword evidence="3" id="KW-0964">Secreted</keyword>
<dbReference type="SUPFAM" id="SSF54001">
    <property type="entry name" value="Cysteine proteinases"/>
    <property type="match status" value="1"/>
</dbReference>
<dbReference type="GO" id="GO:0005576">
    <property type="term" value="C:extracellular region"/>
    <property type="evidence" value="ECO:0007669"/>
    <property type="project" value="UniProtKB-SubCell"/>
</dbReference>
<accession>A0A4R1NF96</accession>
<comment type="subcellular location">
    <subcellularLocation>
        <location evidence="1">Host cytoplasm</location>
    </subcellularLocation>
    <subcellularLocation>
        <location evidence="2">Secreted</location>
    </subcellularLocation>
</comment>
<reference evidence="17 18" key="1">
    <citation type="submission" date="2019-02" db="EMBL/GenBank/DDBJ databases">
        <title>Investigation of anaerobic lignin degradation for improved lignocellulosic biofuels.</title>
        <authorList>
            <person name="Deangelis K."/>
        </authorList>
    </citation>
    <scope>NUCLEOTIDE SEQUENCE [LARGE SCALE GENOMIC DNA]</scope>
    <source>
        <strain evidence="17 18">159R</strain>
    </source>
</reference>
<evidence type="ECO:0000259" key="15">
    <source>
        <dbReference type="Pfam" id="PF22102"/>
    </source>
</evidence>